<organism evidence="6 7">
    <name type="scientific">Kineosporia babensis</name>
    <dbReference type="NCBI Taxonomy" id="499548"/>
    <lineage>
        <taxon>Bacteria</taxon>
        <taxon>Bacillati</taxon>
        <taxon>Actinomycetota</taxon>
        <taxon>Actinomycetes</taxon>
        <taxon>Kineosporiales</taxon>
        <taxon>Kineosporiaceae</taxon>
        <taxon>Kineosporia</taxon>
    </lineage>
</organism>
<evidence type="ECO:0000313" key="6">
    <source>
        <dbReference type="EMBL" id="MCD5315973.1"/>
    </source>
</evidence>
<dbReference type="InterPro" id="IPR009057">
    <property type="entry name" value="Homeodomain-like_sf"/>
</dbReference>
<feature type="DNA-binding region" description="H-T-H motif" evidence="4">
    <location>
        <begin position="36"/>
        <end position="55"/>
    </location>
</feature>
<dbReference type="Gene3D" id="1.10.357.10">
    <property type="entry name" value="Tetracycline Repressor, domain 2"/>
    <property type="match status" value="1"/>
</dbReference>
<keyword evidence="3" id="KW-0804">Transcription</keyword>
<evidence type="ECO:0000256" key="1">
    <source>
        <dbReference type="ARBA" id="ARBA00023015"/>
    </source>
</evidence>
<reference evidence="6" key="1">
    <citation type="submission" date="2021-11" db="EMBL/GenBank/DDBJ databases">
        <title>Streptomyces corallinus and Kineosporia corallina sp. nov., two new coral-derived marine actinobacteria.</title>
        <authorList>
            <person name="Buangrab K."/>
            <person name="Sutthacheep M."/>
            <person name="Yeemin T."/>
            <person name="Harunari E."/>
            <person name="Igarashi Y."/>
            <person name="Sripreechasak P."/>
            <person name="Kanchanasin P."/>
            <person name="Tanasupawat S."/>
            <person name="Phongsopitanun W."/>
        </authorList>
    </citation>
    <scope>NUCLEOTIDE SEQUENCE</scope>
    <source>
        <strain evidence="6">JCM 31032</strain>
    </source>
</reference>
<dbReference type="PRINTS" id="PR00455">
    <property type="entry name" value="HTHTETR"/>
</dbReference>
<evidence type="ECO:0000259" key="5">
    <source>
        <dbReference type="PROSITE" id="PS50977"/>
    </source>
</evidence>
<comment type="caution">
    <text evidence="6">The sequence shown here is derived from an EMBL/GenBank/DDBJ whole genome shotgun (WGS) entry which is preliminary data.</text>
</comment>
<name>A0A9X1T3Q9_9ACTN</name>
<proteinExistence type="predicted"/>
<dbReference type="GO" id="GO:0000976">
    <property type="term" value="F:transcription cis-regulatory region binding"/>
    <property type="evidence" value="ECO:0007669"/>
    <property type="project" value="TreeGrafter"/>
</dbReference>
<dbReference type="GO" id="GO:0003700">
    <property type="term" value="F:DNA-binding transcription factor activity"/>
    <property type="evidence" value="ECO:0007669"/>
    <property type="project" value="TreeGrafter"/>
</dbReference>
<dbReference type="Pfam" id="PF00440">
    <property type="entry name" value="TetR_N"/>
    <property type="match status" value="1"/>
</dbReference>
<accession>A0A9X1T3Q9</accession>
<keyword evidence="1" id="KW-0805">Transcription regulation</keyword>
<dbReference type="Proteomes" id="UP001138997">
    <property type="component" value="Unassembled WGS sequence"/>
</dbReference>
<evidence type="ECO:0000313" key="7">
    <source>
        <dbReference type="Proteomes" id="UP001138997"/>
    </source>
</evidence>
<dbReference type="RefSeq" id="WP_231448794.1">
    <property type="nucleotide sequence ID" value="NZ_JAJOMB010000026.1"/>
</dbReference>
<dbReference type="EMBL" id="JAJOMB010000026">
    <property type="protein sequence ID" value="MCD5315973.1"/>
    <property type="molecule type" value="Genomic_DNA"/>
</dbReference>
<evidence type="ECO:0000256" key="3">
    <source>
        <dbReference type="ARBA" id="ARBA00023163"/>
    </source>
</evidence>
<protein>
    <submittedName>
        <fullName evidence="6">TetR/AcrR family transcriptional regulator</fullName>
    </submittedName>
</protein>
<evidence type="ECO:0000256" key="4">
    <source>
        <dbReference type="PROSITE-ProRule" id="PRU00335"/>
    </source>
</evidence>
<dbReference type="PROSITE" id="PS50977">
    <property type="entry name" value="HTH_TETR_2"/>
    <property type="match status" value="1"/>
</dbReference>
<dbReference type="AlphaFoldDB" id="A0A9X1T3Q9"/>
<keyword evidence="7" id="KW-1185">Reference proteome</keyword>
<evidence type="ECO:0000256" key="2">
    <source>
        <dbReference type="ARBA" id="ARBA00023125"/>
    </source>
</evidence>
<dbReference type="SUPFAM" id="SSF46689">
    <property type="entry name" value="Homeodomain-like"/>
    <property type="match status" value="1"/>
</dbReference>
<gene>
    <name evidence="6" type="ORF">LR394_34275</name>
</gene>
<sequence length="222" mass="24743">MTAMAEENLRADTLRTRNKLLDAAGELLRERGLAFTLPDLARHSGVSTATTYRHFEDVHAVYDGFYRRTQTALLARLRTAGDADPLRSFDIMCHEWVLSAASWGRAATHIRSARGYLERIRDGDDPLLTELDTTLTEVVRRLVENRELPDVDLRYSVLIWITTFDERVIVDLTEALHWAPGKIARTLGRSVLAAWVASPGGIPALAELSAADHRTGRSGHTA</sequence>
<dbReference type="InterPro" id="IPR050109">
    <property type="entry name" value="HTH-type_TetR-like_transc_reg"/>
</dbReference>
<dbReference type="PANTHER" id="PTHR30055">
    <property type="entry name" value="HTH-TYPE TRANSCRIPTIONAL REGULATOR RUTR"/>
    <property type="match status" value="1"/>
</dbReference>
<dbReference type="PANTHER" id="PTHR30055:SF234">
    <property type="entry name" value="HTH-TYPE TRANSCRIPTIONAL REGULATOR BETI"/>
    <property type="match status" value="1"/>
</dbReference>
<keyword evidence="2 4" id="KW-0238">DNA-binding</keyword>
<dbReference type="InterPro" id="IPR001647">
    <property type="entry name" value="HTH_TetR"/>
</dbReference>
<feature type="domain" description="HTH tetR-type" evidence="5">
    <location>
        <begin position="14"/>
        <end position="73"/>
    </location>
</feature>